<protein>
    <submittedName>
        <fullName evidence="5">VCBS repeat protein</fullName>
    </submittedName>
</protein>
<dbReference type="EMBL" id="AONH01000015">
    <property type="protein sequence ID" value="KGM87292.1"/>
    <property type="molecule type" value="Genomic_DNA"/>
</dbReference>
<dbReference type="InterPro" id="IPR013211">
    <property type="entry name" value="LVIVD"/>
</dbReference>
<dbReference type="SUPFAM" id="SSF49464">
    <property type="entry name" value="Carboxypeptidase regulatory domain-like"/>
    <property type="match status" value="1"/>
</dbReference>
<feature type="domain" description="RapA2 cadherin-like" evidence="4">
    <location>
        <begin position="291"/>
        <end position="361"/>
    </location>
</feature>
<feature type="domain" description="SbsA Ig-like" evidence="3">
    <location>
        <begin position="640"/>
        <end position="723"/>
    </location>
</feature>
<feature type="region of interest" description="Disordered" evidence="2">
    <location>
        <begin position="1115"/>
        <end position="1149"/>
    </location>
</feature>
<evidence type="ECO:0000259" key="3">
    <source>
        <dbReference type="Pfam" id="PF13205"/>
    </source>
</evidence>
<evidence type="ECO:0000256" key="2">
    <source>
        <dbReference type="SAM" id="MobiDB-lite"/>
    </source>
</evidence>
<gene>
    <name evidence="5" type="ORF">rosmuc_02772</name>
</gene>
<dbReference type="InterPro" id="IPR008969">
    <property type="entry name" value="CarboxyPept-like_regulatory"/>
</dbReference>
<dbReference type="PROSITE" id="PS00018">
    <property type="entry name" value="EF_HAND_1"/>
    <property type="match status" value="1"/>
</dbReference>
<dbReference type="Gene3D" id="2.60.40.10">
    <property type="entry name" value="Immunoglobulins"/>
    <property type="match status" value="3"/>
</dbReference>
<dbReference type="Pfam" id="PF13205">
    <property type="entry name" value="Big_5"/>
    <property type="match status" value="2"/>
</dbReference>
<comment type="caution">
    <text evidence="5">The sequence shown here is derived from an EMBL/GenBank/DDBJ whole genome shotgun (WGS) entry which is preliminary data.</text>
</comment>
<dbReference type="InterPro" id="IPR011048">
    <property type="entry name" value="Haem_d1_sf"/>
</dbReference>
<evidence type="ECO:0000259" key="4">
    <source>
        <dbReference type="Pfam" id="PF17803"/>
    </source>
</evidence>
<dbReference type="InterPro" id="IPR011049">
    <property type="entry name" value="Serralysin-like_metalloprot_C"/>
</dbReference>
<dbReference type="Proteomes" id="UP000030021">
    <property type="component" value="Unassembled WGS sequence"/>
</dbReference>
<name>A0A0A0HHN6_9RHOB</name>
<dbReference type="eggNOG" id="COG2931">
    <property type="taxonomic scope" value="Bacteria"/>
</dbReference>
<keyword evidence="1" id="KW-0732">Signal</keyword>
<dbReference type="Pfam" id="PF00353">
    <property type="entry name" value="HemolysinCabind"/>
    <property type="match status" value="2"/>
</dbReference>
<dbReference type="Pfam" id="PF08309">
    <property type="entry name" value="LVIVD"/>
    <property type="match status" value="2"/>
</dbReference>
<dbReference type="eggNOG" id="COG5276">
    <property type="taxonomic scope" value="Bacteria"/>
</dbReference>
<feature type="compositionally biased region" description="Pro residues" evidence="2">
    <location>
        <begin position="1125"/>
        <end position="1141"/>
    </location>
</feature>
<dbReference type="SUPFAM" id="SSF51120">
    <property type="entry name" value="beta-Roll"/>
    <property type="match status" value="1"/>
</dbReference>
<feature type="domain" description="SbsA Ig-like" evidence="3">
    <location>
        <begin position="728"/>
        <end position="823"/>
    </location>
</feature>
<accession>A0A0A0HHN6</accession>
<proteinExistence type="predicted"/>
<dbReference type="InterPro" id="IPR010221">
    <property type="entry name" value="VCBS_dom"/>
</dbReference>
<evidence type="ECO:0000313" key="6">
    <source>
        <dbReference type="Proteomes" id="UP000030021"/>
    </source>
</evidence>
<dbReference type="GO" id="GO:0005509">
    <property type="term" value="F:calcium ion binding"/>
    <property type="evidence" value="ECO:0007669"/>
    <property type="project" value="InterPro"/>
</dbReference>
<dbReference type="NCBIfam" id="TIGR01965">
    <property type="entry name" value="VCBS_repeat"/>
    <property type="match status" value="3"/>
</dbReference>
<dbReference type="SUPFAM" id="SSF51004">
    <property type="entry name" value="C-terminal (heme d1) domain of cytochrome cd1-nitrite reductase"/>
    <property type="match status" value="1"/>
</dbReference>
<evidence type="ECO:0000313" key="5">
    <source>
        <dbReference type="EMBL" id="KGM87292.1"/>
    </source>
</evidence>
<evidence type="ECO:0000256" key="1">
    <source>
        <dbReference type="ARBA" id="ARBA00022729"/>
    </source>
</evidence>
<dbReference type="InterPro" id="IPR001343">
    <property type="entry name" value="Hemolysn_Ca-bd"/>
</dbReference>
<dbReference type="OrthoDB" id="9773411at2"/>
<dbReference type="InterPro" id="IPR032812">
    <property type="entry name" value="SbsA_Ig"/>
</dbReference>
<reference evidence="5 6" key="1">
    <citation type="submission" date="2013-01" db="EMBL/GenBank/DDBJ databases">
        <authorList>
            <person name="Fiebig A."/>
            <person name="Goeker M."/>
            <person name="Klenk H.-P.P."/>
        </authorList>
    </citation>
    <scope>NUCLEOTIDE SEQUENCE [LARGE SCALE GENOMIC DNA]</scope>
    <source>
        <strain evidence="5 6">DSM 17069</strain>
    </source>
</reference>
<organism evidence="5 6">
    <name type="scientific">Roseovarius mucosus DSM 17069</name>
    <dbReference type="NCBI Taxonomy" id="1288298"/>
    <lineage>
        <taxon>Bacteria</taxon>
        <taxon>Pseudomonadati</taxon>
        <taxon>Pseudomonadota</taxon>
        <taxon>Alphaproteobacteria</taxon>
        <taxon>Rhodobacterales</taxon>
        <taxon>Roseobacteraceae</taxon>
        <taxon>Roseovarius</taxon>
    </lineage>
</organism>
<feature type="domain" description="RapA2 cadherin-like" evidence="4">
    <location>
        <begin position="395"/>
        <end position="463"/>
    </location>
</feature>
<sequence>MELHGSLDLGDFKMGWFWGKRFHFGTRTDDRITGSSRSDIVFGFGGDDEISTRGGRDKIFAGHGDDTIHAGAGNDFVAAGRGDDLIFDGAGSDTVKSGHGDDTVVFVSRDNIGYHDRFDGGRGQDTLRLELTSQDWTADVREEVQAFLEFVAANTRTNGDTNGRGFTFDTLGLTVRRFEKIEVLVDGVLVDPTGDGNTPPTVGEALTASIAEDSAAVILSLLEGAEDADQDPLNVEDLVLLSGDDTGISLSSDGNSLLVDPSTYQRLAAGQTEVVDYSYLVSDGNGGTVAQTVTITITGTNDAATISGERSGAVEEDGTLRASGGLTVADVDSGESGFVAQEGTAGTFGTFDITADGAWTYALDTTNAEVQALGAGATRSERFDVVSRDGTAVETVTITITGANDAATISGLRPLSVQEDGLLSDSATVTVTDPDQGEAALIGGTIAGAFGSFTVTSDGTVTYDLDNDLPPVQALGAGESLTDSATISTVDGQTARVTAEILGRDETPVDPVSASLRLTDDTGRATDDGITSTFAFDGTLSGLGQVTRARLEISTDTGLVMVDILPLVAPSGSFNVGEAAIEAAFADAGATLDDGFHQANVTLFTSDGSIVQSDFVTVVLDRTAASVVSAPQGADFADRAPDRLFLSFDEAIDPLSLDVSDIVLTDDAGARIMVGSVVANGANGLQVNLAQTLDNGAYQLSITGDGVADNAGNRTTTETPVDFAVSAPTRIVSIAPSDDTDLVNLDRKISIQFDRPVDPRTITSESFQILAPDGAQIEGALRLSSDGLKASFFLAEGTLLPASSTVRILIDGTQILDTAGQPVDADGDGIAGGTRITDFETVSVTPVPDTNIEGFIFDSNRRGPDGEDIPLEGVVVSVVGLPGVFAVTDETGRFFLEDLPVPDAFLEFDATAVEAESGFRYGAVTKPVHTIAGQTTQMALADGTPFNIYLASLSTSDAVPINTAGETTVRLGADGLANLAGLFPEVDPAQWENLTVTIPENSLFFDDGTPATEVTILAFQPDRIPAPLPQGYDPDFVFTLVAGGAENFDSNAQVTFPNLDDLPPGARRPILSFDHDAGEWVQTGTAVVSADGSVLTTEGEGGVNTLGWKFLGPTAISQHTEGPTSGPPPGGGGTPPVPPNITPSNIGLPDNRLNGLTEAGEEVVNGIRNFTASQIQAGLAVVAVGDAIAPTEAAPNPVDAAVAGLQTTLGLTATGLDPDSEITPLTIADAGVSTAASLTPGVDTLFNVKGALQNGRDAIQNLTDARDNFTGFLGDVVYAATADSPSEVFGDRARDIAANGPVGPSANDINRALNPDAFPDAPSPEPQNLRSFSGDLAAPLGFSSLSVVSLSEDNVLLPLVEDTILAAQEQIIEQGRLANLNGVQMLQSFLIRDGQRISAGLDPDSPARQAVTDALDAIAGIVPAFDRAIADAADAFRMSVSMVDTEMLGVEASIAAFQEAQNAYAAQIGAAFATFNADYATLTTEVDAAITRTFNETNGTVLDLFDQLAAAVEFYDRQIAIIDDYAALVEQLGSLDGSQQGLLDLEANAKALLADITAFLDDLGLAGAASITSLSAALADQSKRVTDQIDLALTPFVDSFNPLFAQAILDDGTVLRARLAPGEEFSINGPVGTDAVIRFFDPATNLFSERTITFGEDNTTGRSVLSIVLTEDRDGDGIPDLGEEVIGTDPDSADSDGDGTLDGVEIRTGAVSANDPGTLPTGIIGSVALEGAARDVAVIPTAGAPGQNFALVAAGTGGLAIVDVGQATAPSLVRQIALPGEAVSLDVDAAAGLALIAGGAAGLHVVDVGTPSAPLLLRTIDGLGPVSTVTALGGLAIVGGATSLAVIDPGTGAILSNVAIDAPFRDVNIDDIEVVGDIVYVIERGARNDIAADRFEVSATLVAYRLDAGSLIELDRLDLPVPVERKIEPEPFKLFVDGGTAYVSNGLEVTDISDFRPLERGGYLTVSVADAEDLSLISDIDTGDVQAANFETVTNGAGLVVTAAGSFGIQLFDAGDPGNTFDPLTVFDTPGNALGVVMSGGLAYVADGAGGLQIVNLVSEGPGNTAPVVTISLADRVDIDPDTASVQVAEGSVIPVDLTLTDDGQINRIDVIVDGEIQSTLLSPPFSPLVLAPTLAKGETAREMTIELLATDAGGLSGRSMILTVEVVADTVGPQIVTFGVSEGQTFVPDRATTIEVVFDSLVLAETVSPGLLSVSPALGGTAIPAQSVTLQSRTDGTTTAIFVIDGLPTGDYVIEFDPSGVSDRNGNLSPETVIARSAVVEPFTNIWTATGDGDWSDSTNWSADALPGFADRVLVDTASGATAAITSAVAPIDSLLNQGFGRLDIDATGFGTVFEAQNLDNDGVFSLRDGRVEIARGFSNGALFEVLGDGRLEFTGTNLVNTGTLRIGEGMFGSGSSGNGSIDLEGGSVFLTGGGTVAFDADQTGFAGNITGISDPNSQTFTNVDNTITGTGTIGPDFGFVNGADGVLRAGAGDRLVVAVSMFENDGLVIAEAGGEVAIDSRQFLGSPFAFRTSGTLDNFDGVLHADGGLIDLSDTLVRGGTIRTSDQGGQAGLIRVGNPDNGLDGGFAGFEGFLGQVEAEANIDVVADINITGNFNNSGVMRIADSATVSAGSFFFDFQLMQIGGGGTIEMQSDPLLGARAALRVGANITEELPEGEVDEGSFFDTTFLVDMGSILLRDHTIRGAGLVGIEDVPLYLEEELGFSDLFPEQFLDRTILENPDFSGDLFEARITSLINLTILEESRIVADRPGEALTLANASVFSLGEMSAVGGTLEFINSDVQNRGQMTATEGGSIVVSVIDSFFNAESFFNQGTITIDGGDFETDLAVLSIGDISILDGSATFRNGIDMFEDFDSGLLPEFKIGDADVEVAGAVNANTTMDLGAGAASVSLLDAGQFAGAFRSFTEDDVIIFREFASAASVTLTGQVSGQDIVLELDDGVTLFSTRIADAAFQVVSEVSDLFVLNDTADGEVVLTTLLQDPFL</sequence>
<dbReference type="PATRIC" id="fig|1288298.3.peg.2790"/>
<dbReference type="InterPro" id="IPR013783">
    <property type="entry name" value="Ig-like_fold"/>
</dbReference>
<dbReference type="InterPro" id="IPR018247">
    <property type="entry name" value="EF_Hand_1_Ca_BS"/>
</dbReference>
<dbReference type="Pfam" id="PF17803">
    <property type="entry name" value="Cadherin_4"/>
    <property type="match status" value="2"/>
</dbReference>
<dbReference type="HOGENOM" id="CLU_226084_0_0_5"/>
<dbReference type="InterPro" id="IPR040853">
    <property type="entry name" value="RapA2_cadherin-like"/>
</dbReference>